<reference evidence="1" key="1">
    <citation type="submission" date="2014-11" db="EMBL/GenBank/DDBJ databases">
        <authorList>
            <person name="Amaro Gonzalez C."/>
        </authorList>
    </citation>
    <scope>NUCLEOTIDE SEQUENCE</scope>
</reference>
<protein>
    <submittedName>
        <fullName evidence="1">Uncharacterized protein</fullName>
    </submittedName>
</protein>
<dbReference type="AlphaFoldDB" id="A0A0E9SIC4"/>
<accession>A0A0E9SIC4</accession>
<evidence type="ECO:0000313" key="1">
    <source>
        <dbReference type="EMBL" id="JAH40228.1"/>
    </source>
</evidence>
<organism evidence="1">
    <name type="scientific">Anguilla anguilla</name>
    <name type="common">European freshwater eel</name>
    <name type="synonym">Muraena anguilla</name>
    <dbReference type="NCBI Taxonomy" id="7936"/>
    <lineage>
        <taxon>Eukaryota</taxon>
        <taxon>Metazoa</taxon>
        <taxon>Chordata</taxon>
        <taxon>Craniata</taxon>
        <taxon>Vertebrata</taxon>
        <taxon>Euteleostomi</taxon>
        <taxon>Actinopterygii</taxon>
        <taxon>Neopterygii</taxon>
        <taxon>Teleostei</taxon>
        <taxon>Anguilliformes</taxon>
        <taxon>Anguillidae</taxon>
        <taxon>Anguilla</taxon>
    </lineage>
</organism>
<reference evidence="1" key="2">
    <citation type="journal article" date="2015" name="Fish Shellfish Immunol.">
        <title>Early steps in the European eel (Anguilla anguilla)-Vibrio vulnificus interaction in the gills: Role of the RtxA13 toxin.</title>
        <authorList>
            <person name="Callol A."/>
            <person name="Pajuelo D."/>
            <person name="Ebbesson L."/>
            <person name="Teles M."/>
            <person name="MacKenzie S."/>
            <person name="Amaro C."/>
        </authorList>
    </citation>
    <scope>NUCLEOTIDE SEQUENCE</scope>
</reference>
<proteinExistence type="predicted"/>
<name>A0A0E9SIC4_ANGAN</name>
<dbReference type="EMBL" id="GBXM01068349">
    <property type="protein sequence ID" value="JAH40228.1"/>
    <property type="molecule type" value="Transcribed_RNA"/>
</dbReference>
<sequence length="35" mass="4198">MFIYFKYVYIIGFSPLIKCVWTTSHERVCDYDVGC</sequence>